<gene>
    <name evidence="2" type="ORF">J5N97_012581</name>
</gene>
<dbReference type="GO" id="GO:0009507">
    <property type="term" value="C:chloroplast"/>
    <property type="evidence" value="ECO:0007669"/>
    <property type="project" value="TreeGrafter"/>
</dbReference>
<evidence type="ECO:0000256" key="1">
    <source>
        <dbReference type="SAM" id="MobiDB-lite"/>
    </source>
</evidence>
<dbReference type="EMBL" id="JAGGNH010000003">
    <property type="protein sequence ID" value="KAJ0977107.1"/>
    <property type="molecule type" value="Genomic_DNA"/>
</dbReference>
<feature type="region of interest" description="Disordered" evidence="1">
    <location>
        <begin position="213"/>
        <end position="232"/>
    </location>
</feature>
<dbReference type="OrthoDB" id="1680511at2759"/>
<name>A0A9D5CQL2_9LILI</name>
<keyword evidence="3" id="KW-1185">Reference proteome</keyword>
<reference evidence="2" key="2">
    <citation type="journal article" date="2022" name="Hortic Res">
        <title>The genome of Dioscorea zingiberensis sheds light on the biosynthesis, origin and evolution of the medicinally important diosgenin saponins.</title>
        <authorList>
            <person name="Li Y."/>
            <person name="Tan C."/>
            <person name="Li Z."/>
            <person name="Guo J."/>
            <person name="Li S."/>
            <person name="Chen X."/>
            <person name="Wang C."/>
            <person name="Dai X."/>
            <person name="Yang H."/>
            <person name="Song W."/>
            <person name="Hou L."/>
            <person name="Xu J."/>
            <person name="Tong Z."/>
            <person name="Xu A."/>
            <person name="Yuan X."/>
            <person name="Wang W."/>
            <person name="Yang Q."/>
            <person name="Chen L."/>
            <person name="Sun Z."/>
            <person name="Wang K."/>
            <person name="Pan B."/>
            <person name="Chen J."/>
            <person name="Bao Y."/>
            <person name="Liu F."/>
            <person name="Qi X."/>
            <person name="Gang D.R."/>
            <person name="Wen J."/>
            <person name="Li J."/>
        </authorList>
    </citation>
    <scope>NUCLEOTIDE SEQUENCE</scope>
    <source>
        <strain evidence="2">Dzin_1.0</strain>
    </source>
</reference>
<feature type="region of interest" description="Disordered" evidence="1">
    <location>
        <begin position="111"/>
        <end position="136"/>
    </location>
</feature>
<dbReference type="PANTHER" id="PTHR35483">
    <property type="entry name" value="NUCLEUSENVELOPE PROTEIN"/>
    <property type="match status" value="1"/>
</dbReference>
<dbReference type="Proteomes" id="UP001085076">
    <property type="component" value="Miscellaneous, Linkage group lg03"/>
</dbReference>
<protein>
    <submittedName>
        <fullName evidence="2">Uncharacterized protein</fullName>
    </submittedName>
</protein>
<feature type="compositionally biased region" description="Gly residues" evidence="1">
    <location>
        <begin position="124"/>
        <end position="133"/>
    </location>
</feature>
<evidence type="ECO:0000313" key="3">
    <source>
        <dbReference type="Proteomes" id="UP001085076"/>
    </source>
</evidence>
<accession>A0A9D5CQL2</accession>
<dbReference type="AlphaFoldDB" id="A0A9D5CQL2"/>
<organism evidence="2 3">
    <name type="scientific">Dioscorea zingiberensis</name>
    <dbReference type="NCBI Taxonomy" id="325984"/>
    <lineage>
        <taxon>Eukaryota</taxon>
        <taxon>Viridiplantae</taxon>
        <taxon>Streptophyta</taxon>
        <taxon>Embryophyta</taxon>
        <taxon>Tracheophyta</taxon>
        <taxon>Spermatophyta</taxon>
        <taxon>Magnoliopsida</taxon>
        <taxon>Liliopsida</taxon>
        <taxon>Dioscoreales</taxon>
        <taxon>Dioscoreaceae</taxon>
        <taxon>Dioscorea</taxon>
    </lineage>
</organism>
<feature type="compositionally biased region" description="Acidic residues" evidence="1">
    <location>
        <begin position="222"/>
        <end position="232"/>
    </location>
</feature>
<sequence>MSIARTNICCPGLGISLRDTNSRHERARHSSLLCLYAYSTSKSLPYKALPRLVHTVPNYRRFTVQVMGGERYSEGKHEKQPVEDLYTVQQQRKKQTVEDLLREQIQKQEFYKGGDGGSKKPPKHGGGGGGGGSDNSNFSELRDELLQVILATIGFVFLYVCIVRGDELTRLSVDFIRYLFGAQTSPRLKRAFDKWEHLSQSILRKQAKITREEKPEITTTEEMPEDNDDDEHWMDKFAHTSLTAPRINKL</sequence>
<reference evidence="2" key="1">
    <citation type="submission" date="2021-03" db="EMBL/GenBank/DDBJ databases">
        <authorList>
            <person name="Li Z."/>
            <person name="Yang C."/>
        </authorList>
    </citation>
    <scope>NUCLEOTIDE SEQUENCE</scope>
    <source>
        <strain evidence="2">Dzin_1.0</strain>
        <tissue evidence="2">Leaf</tissue>
    </source>
</reference>
<evidence type="ECO:0000313" key="2">
    <source>
        <dbReference type="EMBL" id="KAJ0977107.1"/>
    </source>
</evidence>
<dbReference type="PANTHER" id="PTHR35483:SF1">
    <property type="entry name" value="GLYCINE-RICH PROTEIN-RELATED"/>
    <property type="match status" value="1"/>
</dbReference>
<proteinExistence type="predicted"/>
<comment type="caution">
    <text evidence="2">The sequence shown here is derived from an EMBL/GenBank/DDBJ whole genome shotgun (WGS) entry which is preliminary data.</text>
</comment>